<evidence type="ECO:0000313" key="3">
    <source>
        <dbReference type="Proteomes" id="UP000789396"/>
    </source>
</evidence>
<comment type="caution">
    <text evidence="2">The sequence shown here is derived from an EMBL/GenBank/DDBJ whole genome shotgun (WGS) entry which is preliminary data.</text>
</comment>
<dbReference type="OrthoDB" id="2440196at2759"/>
<sequence>ETKLPTRSNEPVPPTQSNEPVPPTRSNEPVPAKRSNEPVPFTKNKITLFKSEYEHFRKWPWVVKTPESSFIVQAKLKEIINDYNVEYTRKDNPILLSIVDTAYPEDWIRIKFAQNEWDQMSDTSECFINKAVKETINADKTWQANVITFTLERRRILISSDEEPTEGTVHGYQSTEKFLVYEISKSPSNQSGEKSISDRYKLYKTMKDNYDTIVSYFYNQFGEYMYQNHSLRNLEIYGILVSGFELEIFVLDQPGAVVSRVRRITRIEIPVNIKNNDYYLWIDRLVYALNTQHSLLNKLISKLKREKLRDEEYKGFLFSTIPKSIGSP</sequence>
<feature type="non-terminal residue" evidence="2">
    <location>
        <position position="1"/>
    </location>
</feature>
<name>A0A9N9CVK0_9GLOM</name>
<organism evidence="2 3">
    <name type="scientific">Racocetra fulgida</name>
    <dbReference type="NCBI Taxonomy" id="60492"/>
    <lineage>
        <taxon>Eukaryota</taxon>
        <taxon>Fungi</taxon>
        <taxon>Fungi incertae sedis</taxon>
        <taxon>Mucoromycota</taxon>
        <taxon>Glomeromycotina</taxon>
        <taxon>Glomeromycetes</taxon>
        <taxon>Diversisporales</taxon>
        <taxon>Gigasporaceae</taxon>
        <taxon>Racocetra</taxon>
    </lineage>
</organism>
<protein>
    <submittedName>
        <fullName evidence="2">16461_t:CDS:1</fullName>
    </submittedName>
</protein>
<proteinExistence type="predicted"/>
<evidence type="ECO:0000313" key="2">
    <source>
        <dbReference type="EMBL" id="CAG8616053.1"/>
    </source>
</evidence>
<accession>A0A9N9CVK0</accession>
<dbReference type="EMBL" id="CAJVPZ010010082">
    <property type="protein sequence ID" value="CAG8616053.1"/>
    <property type="molecule type" value="Genomic_DNA"/>
</dbReference>
<dbReference type="Proteomes" id="UP000789396">
    <property type="component" value="Unassembled WGS sequence"/>
</dbReference>
<feature type="compositionally biased region" description="Polar residues" evidence="1">
    <location>
        <begin position="1"/>
        <end position="27"/>
    </location>
</feature>
<feature type="region of interest" description="Disordered" evidence="1">
    <location>
        <begin position="1"/>
        <end position="39"/>
    </location>
</feature>
<keyword evidence="3" id="KW-1185">Reference proteome</keyword>
<evidence type="ECO:0000256" key="1">
    <source>
        <dbReference type="SAM" id="MobiDB-lite"/>
    </source>
</evidence>
<reference evidence="2" key="1">
    <citation type="submission" date="2021-06" db="EMBL/GenBank/DDBJ databases">
        <authorList>
            <person name="Kallberg Y."/>
            <person name="Tangrot J."/>
            <person name="Rosling A."/>
        </authorList>
    </citation>
    <scope>NUCLEOTIDE SEQUENCE</scope>
    <source>
        <strain evidence="2">IN212</strain>
    </source>
</reference>
<gene>
    <name evidence="2" type="ORF">RFULGI_LOCUS7174</name>
</gene>
<dbReference type="AlphaFoldDB" id="A0A9N9CVK0"/>